<dbReference type="InterPro" id="IPR011990">
    <property type="entry name" value="TPR-like_helical_dom_sf"/>
</dbReference>
<dbReference type="InterPro" id="IPR011009">
    <property type="entry name" value="Kinase-like_dom_sf"/>
</dbReference>
<sequence length="1146" mass="128279">MSELITDFQSLPGEYQRILQLTQDIYKVSVAPLQLLVGGWSGAMVYLVSVSFHGTNQVEHCILKLDRKGKHSSADEATRHNTVISKATPEFARDHIAELVFDRIEHEGAIGIFYRIAGQSLLKFLPLSRYERQNQLKALFAKTNAILLDEWNSHVIFEQAVHPQKILHSWLGFRLDAGSNIERYLREPCGVNPDVAGLLINGRVFPNPLLYARKSEPWGWARPIDVATGFIHGDLNINNILVKFGDDQESLDGYYLIDFALFKENTPLLYDQRYLEMSYLMHAISQISFTKCVNFLTLLAVADVPDPQKVPIELAGGSAVIGAARRAFAAWVEANHPSLHDDLWGQYWLAGVAAGLNYTHKAGQPDEQRLAGLIYAAANLKRYATLFRLPMPTSVELLFDENHRNEGSSNPLKARQSKNNLPVQPTPFIGRVKLVQTIKDLIMNPETRLVTLVGPGGTGKTRLSLQVAQELLEQFPHGVYFVPLADDKDASQFISRVAQQLEVREGGRPLLENLKDYLRDRHMLLVLDNFEQLASSAPMVAALLSAASQLKIIVSSRIALNLHGERTFPVPPLELPRAENGSDQENLPENESVRLFVERAQAVHPDFTLTKDNAPAVAEICRRLDGLPLAIELAAARIKLLQPQAILSRLDDQLKLLTGGARDLPTRHQTLRNTLEWSYNLLNQDEKILYARLGVFVGGFTFEAAEVVCNPDGRLDILENLTALVNNSLLRQVETPNGVPRFQMLETIRTYALEKLTQSGEMNAFRARHGQYYGDILLNQAGLQIYTANALQWLNWFDQELDNIRATLSWGLTSPQGVQLGAGLVFILSWFWYRRGLFMEGLEWTDQYLAEPVIQNSPSLRAWVLGASGMMALWQGKQGMALSKLQEAHSIMQELEDGRMAATTQMAYGIAFINMGRDGDARPLLEQSNQFFKETDQPYFHALTLVHRGNIELGLGNPEQARAFHEEALAEARAINESWLISFALNNLGEVARAQGQFNRARKYYEECEALLHTTGDRGDVARFVHNLGYIAQHEEEFELAESQFKKSLAMFRRLGNRRGIAECLAGLAGLKAQQGQVERGAILFSAAESILQVTGGAWWPADRVEVERNRVMMMTALSPDAFAKARETGEAMNMDQAIAFASNEP</sequence>
<dbReference type="InterPro" id="IPR049945">
    <property type="entry name" value="AAA_22"/>
</dbReference>
<dbReference type="InterPro" id="IPR058852">
    <property type="entry name" value="HTH_77"/>
</dbReference>
<dbReference type="PANTHER" id="PTHR47691:SF3">
    <property type="entry name" value="HTH-TYPE TRANSCRIPTIONAL REGULATOR RV0890C-RELATED"/>
    <property type="match status" value="1"/>
</dbReference>
<dbReference type="EMBL" id="DSYK01000356">
    <property type="protein sequence ID" value="HGS21632.1"/>
    <property type="molecule type" value="Genomic_DNA"/>
</dbReference>
<protein>
    <submittedName>
        <fullName evidence="4">Tetratricopeptide repeat protein</fullName>
    </submittedName>
</protein>
<dbReference type="InterPro" id="IPR045544">
    <property type="entry name" value="TCAD9"/>
</dbReference>
<dbReference type="Gene3D" id="3.40.50.300">
    <property type="entry name" value="P-loop containing nucleotide triphosphate hydrolases"/>
    <property type="match status" value="1"/>
</dbReference>
<accession>A0A7C4KHC8</accession>
<reference evidence="4" key="1">
    <citation type="journal article" date="2020" name="mSystems">
        <title>Genome- and Community-Level Interaction Insights into Carbon Utilization and Element Cycling Functions of Hydrothermarchaeota in Hydrothermal Sediment.</title>
        <authorList>
            <person name="Zhou Z."/>
            <person name="Liu Y."/>
            <person name="Xu W."/>
            <person name="Pan J."/>
            <person name="Luo Z.H."/>
            <person name="Li M."/>
        </authorList>
    </citation>
    <scope>NUCLEOTIDE SEQUENCE [LARGE SCALE GENOMIC DNA]</scope>
    <source>
        <strain evidence="4">SpSt-573</strain>
    </source>
</reference>
<dbReference type="Pfam" id="PF13424">
    <property type="entry name" value="TPR_12"/>
    <property type="match status" value="1"/>
</dbReference>
<name>A0A7C4KHC8_9CHLR</name>
<dbReference type="Pfam" id="PF25872">
    <property type="entry name" value="HTH_77"/>
    <property type="match status" value="1"/>
</dbReference>
<feature type="domain" description="Ternary complex associated" evidence="2">
    <location>
        <begin position="198"/>
        <end position="326"/>
    </location>
</feature>
<dbReference type="Pfam" id="PF13401">
    <property type="entry name" value="AAA_22"/>
    <property type="match status" value="1"/>
</dbReference>
<evidence type="ECO:0000259" key="1">
    <source>
        <dbReference type="Pfam" id="PF13401"/>
    </source>
</evidence>
<dbReference type="Gene3D" id="1.25.40.10">
    <property type="entry name" value="Tetratricopeptide repeat domain"/>
    <property type="match status" value="1"/>
</dbReference>
<dbReference type="SUPFAM" id="SSF48452">
    <property type="entry name" value="TPR-like"/>
    <property type="match status" value="2"/>
</dbReference>
<dbReference type="SMART" id="SM00028">
    <property type="entry name" value="TPR"/>
    <property type="match status" value="3"/>
</dbReference>
<evidence type="ECO:0000259" key="2">
    <source>
        <dbReference type="Pfam" id="PF19974"/>
    </source>
</evidence>
<feature type="domain" description="Winged helix-turn-helix" evidence="3">
    <location>
        <begin position="683"/>
        <end position="756"/>
    </location>
</feature>
<evidence type="ECO:0000313" key="4">
    <source>
        <dbReference type="EMBL" id="HGS21632.1"/>
    </source>
</evidence>
<gene>
    <name evidence="4" type="ORF">ENT37_07170</name>
</gene>
<dbReference type="SUPFAM" id="SSF56112">
    <property type="entry name" value="Protein kinase-like (PK-like)"/>
    <property type="match status" value="1"/>
</dbReference>
<proteinExistence type="predicted"/>
<dbReference type="SUPFAM" id="SSF52540">
    <property type="entry name" value="P-loop containing nucleoside triphosphate hydrolases"/>
    <property type="match status" value="1"/>
</dbReference>
<dbReference type="PRINTS" id="PR00364">
    <property type="entry name" value="DISEASERSIST"/>
</dbReference>
<dbReference type="InterPro" id="IPR019734">
    <property type="entry name" value="TPR_rpt"/>
</dbReference>
<dbReference type="PANTHER" id="PTHR47691">
    <property type="entry name" value="REGULATOR-RELATED"/>
    <property type="match status" value="1"/>
</dbReference>
<evidence type="ECO:0000259" key="3">
    <source>
        <dbReference type="Pfam" id="PF25872"/>
    </source>
</evidence>
<dbReference type="AlphaFoldDB" id="A0A7C4KHC8"/>
<feature type="domain" description="ORC1/DEAH AAA+ ATPase" evidence="1">
    <location>
        <begin position="448"/>
        <end position="545"/>
    </location>
</feature>
<dbReference type="InterPro" id="IPR027417">
    <property type="entry name" value="P-loop_NTPase"/>
</dbReference>
<comment type="caution">
    <text evidence="4">The sequence shown here is derived from an EMBL/GenBank/DDBJ whole genome shotgun (WGS) entry which is preliminary data.</text>
</comment>
<dbReference type="GO" id="GO:0016887">
    <property type="term" value="F:ATP hydrolysis activity"/>
    <property type="evidence" value="ECO:0007669"/>
    <property type="project" value="InterPro"/>
</dbReference>
<dbReference type="Pfam" id="PF19974">
    <property type="entry name" value="TCAD9"/>
    <property type="match status" value="1"/>
</dbReference>
<organism evidence="4">
    <name type="scientific">Anaerolinea thermolimosa</name>
    <dbReference type="NCBI Taxonomy" id="229919"/>
    <lineage>
        <taxon>Bacteria</taxon>
        <taxon>Bacillati</taxon>
        <taxon>Chloroflexota</taxon>
        <taxon>Anaerolineae</taxon>
        <taxon>Anaerolineales</taxon>
        <taxon>Anaerolineaceae</taxon>
        <taxon>Anaerolinea</taxon>
    </lineage>
</organism>